<organism evidence="3 4">
    <name type="scientific">Dryococelus australis</name>
    <dbReference type="NCBI Taxonomy" id="614101"/>
    <lineage>
        <taxon>Eukaryota</taxon>
        <taxon>Metazoa</taxon>
        <taxon>Ecdysozoa</taxon>
        <taxon>Arthropoda</taxon>
        <taxon>Hexapoda</taxon>
        <taxon>Insecta</taxon>
        <taxon>Pterygota</taxon>
        <taxon>Neoptera</taxon>
        <taxon>Polyneoptera</taxon>
        <taxon>Phasmatodea</taxon>
        <taxon>Verophasmatodea</taxon>
        <taxon>Anareolatae</taxon>
        <taxon>Phasmatidae</taxon>
        <taxon>Eurycanthinae</taxon>
        <taxon>Dryococelus</taxon>
    </lineage>
</organism>
<proteinExistence type="predicted"/>
<reference evidence="3 4" key="1">
    <citation type="submission" date="2023-02" db="EMBL/GenBank/DDBJ databases">
        <title>LHISI_Scaffold_Assembly.</title>
        <authorList>
            <person name="Stuart O.P."/>
            <person name="Cleave R."/>
            <person name="Magrath M.J.L."/>
            <person name="Mikheyev A.S."/>
        </authorList>
    </citation>
    <scope>NUCLEOTIDE SEQUENCE [LARGE SCALE GENOMIC DNA]</scope>
    <source>
        <strain evidence="3">Daus_M_001</strain>
        <tissue evidence="3">Leg muscle</tissue>
    </source>
</reference>
<accession>A0ABQ9HSQ8</accession>
<dbReference type="InterPro" id="IPR036397">
    <property type="entry name" value="RNaseH_sf"/>
</dbReference>
<keyword evidence="4" id="KW-1185">Reference proteome</keyword>
<sequence length="640" mass="71058">MFADHAEQTERETRIANKKPFSASAQVAQNPGRESIEDIPRRHRRPHLVQITDFQRGHIVGLREAGCSFRRTAQRVGREVFAVHHWWCRWSNDGAHARQPVFGRQQHTDSRLDSRIRQTAIADRTATAAQGSWVRATPPPPSPAPGRSSVRLSHWELVSKLVLPELFNDHCCTPGCKQGPTPTICWTLSYDQGCRSPGFLSHLITLQPASDDVANGATEGMNGAELCLVMGADSSLAPVTVVCECGVDQKSGNNQRPTPGIMVWEAIDYNDSNPVVFVEGTLNSEHYIPSIIQPILLPFLKCQGDVIFQKDNVRAHKFRVTQRALDEHRQLLWPARSPDLSPVEHVWDMVERRLLRSAVAATNLHQLQQQVELACNTIPRDDVRHRGCVGWQAGRKGVQPSGNAEDWLESSGGLCAMKTRINVKRGNINFGSAVTHDDAAGRRVFSAITSIPRPCNPALPHTQLASPTSALKTSEEEEAEAELTVEAEMELIEELIVELISIAELIHIAELIEDLISQPINDLHEESFPHDEALRHWSHAVCARRYIERTCRDLPDFVYWASASVAGNASCCIDGYRSDSLLPSHQGELSSINGLANGFSKVAIVPDDVVGRRVFSGIYRFPILSFRRCASLTSITLIDF</sequence>
<feature type="domain" description="Tc1-like transposase DDE" evidence="2">
    <location>
        <begin position="261"/>
        <end position="357"/>
    </location>
</feature>
<comment type="caution">
    <text evidence="3">The sequence shown here is derived from an EMBL/GenBank/DDBJ whole genome shotgun (WGS) entry which is preliminary data.</text>
</comment>
<dbReference type="Pfam" id="PF13358">
    <property type="entry name" value="DDE_3"/>
    <property type="match status" value="1"/>
</dbReference>
<dbReference type="Gene3D" id="3.30.420.10">
    <property type="entry name" value="Ribonuclease H-like superfamily/Ribonuclease H"/>
    <property type="match status" value="1"/>
</dbReference>
<evidence type="ECO:0000313" key="3">
    <source>
        <dbReference type="EMBL" id="KAJ8887412.1"/>
    </source>
</evidence>
<feature type="compositionally biased region" description="Basic and acidic residues" evidence="1">
    <location>
        <begin position="1"/>
        <end position="15"/>
    </location>
</feature>
<dbReference type="EMBL" id="JARBHB010000004">
    <property type="protein sequence ID" value="KAJ8887412.1"/>
    <property type="molecule type" value="Genomic_DNA"/>
</dbReference>
<name>A0ABQ9HSQ8_9NEOP</name>
<dbReference type="Proteomes" id="UP001159363">
    <property type="component" value="Chromosome X"/>
</dbReference>
<evidence type="ECO:0000256" key="1">
    <source>
        <dbReference type="SAM" id="MobiDB-lite"/>
    </source>
</evidence>
<evidence type="ECO:0000313" key="4">
    <source>
        <dbReference type="Proteomes" id="UP001159363"/>
    </source>
</evidence>
<feature type="region of interest" description="Disordered" evidence="1">
    <location>
        <begin position="1"/>
        <end position="43"/>
    </location>
</feature>
<dbReference type="InterPro" id="IPR038717">
    <property type="entry name" value="Tc1-like_DDE_dom"/>
</dbReference>
<feature type="region of interest" description="Disordered" evidence="1">
    <location>
        <begin position="127"/>
        <end position="149"/>
    </location>
</feature>
<gene>
    <name evidence="3" type="ORF">PR048_013627</name>
</gene>
<evidence type="ECO:0000259" key="2">
    <source>
        <dbReference type="Pfam" id="PF13358"/>
    </source>
</evidence>
<protein>
    <recommendedName>
        <fullName evidence="2">Tc1-like transposase DDE domain-containing protein</fullName>
    </recommendedName>
</protein>